<evidence type="ECO:0000313" key="2">
    <source>
        <dbReference type="Proteomes" id="UP001056120"/>
    </source>
</evidence>
<protein>
    <submittedName>
        <fullName evidence="1">Uncharacterized protein</fullName>
    </submittedName>
</protein>
<name>A0ACB9EU91_9ASTR</name>
<proteinExistence type="predicted"/>
<organism evidence="1 2">
    <name type="scientific">Smallanthus sonchifolius</name>
    <dbReference type="NCBI Taxonomy" id="185202"/>
    <lineage>
        <taxon>Eukaryota</taxon>
        <taxon>Viridiplantae</taxon>
        <taxon>Streptophyta</taxon>
        <taxon>Embryophyta</taxon>
        <taxon>Tracheophyta</taxon>
        <taxon>Spermatophyta</taxon>
        <taxon>Magnoliopsida</taxon>
        <taxon>eudicotyledons</taxon>
        <taxon>Gunneridae</taxon>
        <taxon>Pentapetalae</taxon>
        <taxon>asterids</taxon>
        <taxon>campanulids</taxon>
        <taxon>Asterales</taxon>
        <taxon>Asteraceae</taxon>
        <taxon>Asteroideae</taxon>
        <taxon>Heliantheae alliance</taxon>
        <taxon>Millerieae</taxon>
        <taxon>Smallanthus</taxon>
    </lineage>
</organism>
<gene>
    <name evidence="1" type="ORF">L1987_52842</name>
</gene>
<dbReference type="Proteomes" id="UP001056120">
    <property type="component" value="Linkage Group LG17"/>
</dbReference>
<keyword evidence="2" id="KW-1185">Reference proteome</keyword>
<comment type="caution">
    <text evidence="1">The sequence shown here is derived from an EMBL/GenBank/DDBJ whole genome shotgun (WGS) entry which is preliminary data.</text>
</comment>
<sequence length="183" mass="21180">MTRFSPVSAPTQRLVTSMISDTTFIKNYTERNRERLRCMYELFVEGLKELGIGCTKSSGGFYCWVDMSGLIRPYNEKGELDLWDKLLNVAKVNITPGSSCHCIEPGWFRCCFTTLDEKDIPVVIERIRLVVETFLFINPGLDDRQASYLIPISLLQNIMLNPRKLLRELCLEIELLQKRVLEH</sequence>
<reference evidence="2" key="1">
    <citation type="journal article" date="2022" name="Mol. Ecol. Resour.">
        <title>The genomes of chicory, endive, great burdock and yacon provide insights into Asteraceae palaeo-polyploidization history and plant inulin production.</title>
        <authorList>
            <person name="Fan W."/>
            <person name="Wang S."/>
            <person name="Wang H."/>
            <person name="Wang A."/>
            <person name="Jiang F."/>
            <person name="Liu H."/>
            <person name="Zhao H."/>
            <person name="Xu D."/>
            <person name="Zhang Y."/>
        </authorList>
    </citation>
    <scope>NUCLEOTIDE SEQUENCE [LARGE SCALE GENOMIC DNA]</scope>
    <source>
        <strain evidence="2">cv. Yunnan</strain>
    </source>
</reference>
<dbReference type="EMBL" id="CM042034">
    <property type="protein sequence ID" value="KAI3762412.1"/>
    <property type="molecule type" value="Genomic_DNA"/>
</dbReference>
<accession>A0ACB9EU91</accession>
<evidence type="ECO:0000313" key="1">
    <source>
        <dbReference type="EMBL" id="KAI3762412.1"/>
    </source>
</evidence>
<reference evidence="1 2" key="2">
    <citation type="journal article" date="2022" name="Mol. Ecol. Resour.">
        <title>The genomes of chicory, endive, great burdock and yacon provide insights into Asteraceae paleo-polyploidization history and plant inulin production.</title>
        <authorList>
            <person name="Fan W."/>
            <person name="Wang S."/>
            <person name="Wang H."/>
            <person name="Wang A."/>
            <person name="Jiang F."/>
            <person name="Liu H."/>
            <person name="Zhao H."/>
            <person name="Xu D."/>
            <person name="Zhang Y."/>
        </authorList>
    </citation>
    <scope>NUCLEOTIDE SEQUENCE [LARGE SCALE GENOMIC DNA]</scope>
    <source>
        <strain evidence="2">cv. Yunnan</strain>
        <tissue evidence="1">Leaves</tissue>
    </source>
</reference>